<evidence type="ECO:0000313" key="9">
    <source>
        <dbReference type="EMBL" id="PCE27981.1"/>
    </source>
</evidence>
<accession>A0A2A4F3N0</accession>
<dbReference type="AlphaFoldDB" id="A0A2A4F3N0"/>
<dbReference type="PANTHER" id="PTHR11078">
    <property type="entry name" value="N UTILIZATION SUBSTANCE PROTEIN B-RELATED"/>
    <property type="match status" value="1"/>
</dbReference>
<name>A0A2A4F3N0_9BURK</name>
<dbReference type="PANTHER" id="PTHR11078:SF3">
    <property type="entry name" value="ANTITERMINATION NUSB DOMAIN-CONTAINING PROTEIN"/>
    <property type="match status" value="1"/>
</dbReference>
<evidence type="ECO:0000256" key="4">
    <source>
        <dbReference type="ARBA" id="ARBA00023015"/>
    </source>
</evidence>
<dbReference type="RefSeq" id="WP_096717658.1">
    <property type="nucleotide sequence ID" value="NZ_JAOALG010000001.1"/>
</dbReference>
<evidence type="ECO:0000256" key="3">
    <source>
        <dbReference type="ARBA" id="ARBA00022884"/>
    </source>
</evidence>
<protein>
    <recommendedName>
        <fullName evidence="6">Transcription antitermination protein NusB</fullName>
    </recommendedName>
    <alternativeName>
        <fullName evidence="6">Antitermination factor NusB</fullName>
    </alternativeName>
</protein>
<sequence length="144" mass="15909">MKSARRRSRELATQGLYQWLLSGAPGGEIDAQLRNAQGFDKADLEHLNTLLHGVIREADSLTADLTPCLDRPIEQLSPVERAVLLVAAYELKHHVDIPYRVVINEAVELAKTFGGSDGYKYVNGVLDKLSAKLRATETQAARKN</sequence>
<keyword evidence="11" id="KW-1185">Reference proteome</keyword>
<evidence type="ECO:0000313" key="10">
    <source>
        <dbReference type="Proteomes" id="UP000218022"/>
    </source>
</evidence>
<evidence type="ECO:0000256" key="5">
    <source>
        <dbReference type="ARBA" id="ARBA00023163"/>
    </source>
</evidence>
<dbReference type="Proteomes" id="UP001469089">
    <property type="component" value="Unassembled WGS sequence"/>
</dbReference>
<comment type="function">
    <text evidence="6">Involved in transcription antitermination. Required for transcription of ribosomal RNA (rRNA) genes. Binds specifically to the boxA antiterminator sequence of the ribosomal RNA (rrn) operons.</text>
</comment>
<dbReference type="NCBIfam" id="TIGR01951">
    <property type="entry name" value="nusB"/>
    <property type="match status" value="1"/>
</dbReference>
<proteinExistence type="inferred from homology"/>
<keyword evidence="2 6" id="KW-0889">Transcription antitermination</keyword>
<evidence type="ECO:0000259" key="7">
    <source>
        <dbReference type="Pfam" id="PF01029"/>
    </source>
</evidence>
<dbReference type="Proteomes" id="UP000218022">
    <property type="component" value="Unassembled WGS sequence"/>
</dbReference>
<comment type="similarity">
    <text evidence="1 6">Belongs to the NusB family.</text>
</comment>
<comment type="caution">
    <text evidence="9">The sequence shown here is derived from an EMBL/GenBank/DDBJ whole genome shotgun (WGS) entry which is preliminary data.</text>
</comment>
<dbReference type="GO" id="GO:0003723">
    <property type="term" value="F:RNA binding"/>
    <property type="evidence" value="ECO:0007669"/>
    <property type="project" value="UniProtKB-UniRule"/>
</dbReference>
<evidence type="ECO:0000256" key="1">
    <source>
        <dbReference type="ARBA" id="ARBA00005952"/>
    </source>
</evidence>
<dbReference type="GO" id="GO:0006353">
    <property type="term" value="P:DNA-templated transcription termination"/>
    <property type="evidence" value="ECO:0007669"/>
    <property type="project" value="UniProtKB-UniRule"/>
</dbReference>
<dbReference type="GO" id="GO:0031564">
    <property type="term" value="P:transcription antitermination"/>
    <property type="evidence" value="ECO:0007669"/>
    <property type="project" value="UniProtKB-KW"/>
</dbReference>
<keyword evidence="3 6" id="KW-0694">RNA-binding</keyword>
<dbReference type="InterPro" id="IPR006027">
    <property type="entry name" value="NusB_RsmB_TIM44"/>
</dbReference>
<evidence type="ECO:0000256" key="6">
    <source>
        <dbReference type="HAMAP-Rule" id="MF_00073"/>
    </source>
</evidence>
<dbReference type="EMBL" id="MTZV01000002">
    <property type="protein sequence ID" value="PCE27981.1"/>
    <property type="molecule type" value="Genomic_DNA"/>
</dbReference>
<evidence type="ECO:0000256" key="2">
    <source>
        <dbReference type="ARBA" id="ARBA00022814"/>
    </source>
</evidence>
<evidence type="ECO:0000313" key="8">
    <source>
        <dbReference type="EMBL" id="MEQ5839462.1"/>
    </source>
</evidence>
<dbReference type="InterPro" id="IPR011605">
    <property type="entry name" value="NusB_fam"/>
</dbReference>
<gene>
    <name evidence="6 8" type="primary">nusB</name>
    <name evidence="9" type="ORF">BWP39_05605</name>
    <name evidence="8" type="ORF">N0A02_08445</name>
</gene>
<reference evidence="9 10" key="1">
    <citation type="submission" date="2017-01" db="EMBL/GenBank/DDBJ databases">
        <title>Whole-Genome Shotgun Sequencing of Two beta-Proteobacterial Species in Search of the Bulgecin Biosynthetic Cluster.</title>
        <authorList>
            <person name="Horsman M.E."/>
            <person name="Marous D.R."/>
            <person name="Li R."/>
            <person name="Oliver R.A."/>
            <person name="Byun B."/>
            <person name="Emrich S.J."/>
            <person name="Boggess B."/>
            <person name="Townsend C.A."/>
            <person name="Mobashery S."/>
        </authorList>
    </citation>
    <scope>NUCLEOTIDE SEQUENCE [LARGE SCALE GENOMIC DNA]</scope>
    <source>
        <strain evidence="9 10">ATCC 31363</strain>
    </source>
</reference>
<dbReference type="OrthoDB" id="9789556at2"/>
<organism evidence="9 10">
    <name type="scientific">Paraburkholderia acidicola</name>
    <dbReference type="NCBI Taxonomy" id="1912599"/>
    <lineage>
        <taxon>Bacteria</taxon>
        <taxon>Pseudomonadati</taxon>
        <taxon>Pseudomonadota</taxon>
        <taxon>Betaproteobacteria</taxon>
        <taxon>Burkholderiales</taxon>
        <taxon>Burkholderiaceae</taxon>
        <taxon>Paraburkholderia</taxon>
    </lineage>
</organism>
<dbReference type="Gene3D" id="1.10.940.10">
    <property type="entry name" value="NusB-like"/>
    <property type="match status" value="1"/>
</dbReference>
<dbReference type="GO" id="GO:0005829">
    <property type="term" value="C:cytosol"/>
    <property type="evidence" value="ECO:0007669"/>
    <property type="project" value="TreeGrafter"/>
</dbReference>
<keyword evidence="5 6" id="KW-0804">Transcription</keyword>
<dbReference type="SUPFAM" id="SSF48013">
    <property type="entry name" value="NusB-like"/>
    <property type="match status" value="1"/>
</dbReference>
<dbReference type="EMBL" id="JAOALG010000001">
    <property type="protein sequence ID" value="MEQ5839462.1"/>
    <property type="molecule type" value="Genomic_DNA"/>
</dbReference>
<dbReference type="HAMAP" id="MF_00073">
    <property type="entry name" value="NusB"/>
    <property type="match status" value="1"/>
</dbReference>
<dbReference type="Pfam" id="PF01029">
    <property type="entry name" value="NusB"/>
    <property type="match status" value="1"/>
</dbReference>
<keyword evidence="4 6" id="KW-0805">Transcription regulation</keyword>
<feature type="domain" description="NusB/RsmB/TIM44" evidence="7">
    <location>
        <begin position="7"/>
        <end position="129"/>
    </location>
</feature>
<reference evidence="8" key="2">
    <citation type="submission" date="2022-09" db="EMBL/GenBank/DDBJ databases">
        <authorList>
            <person name="Fergusson C."/>
            <person name="Paulo B.S."/>
            <person name="Eustaquio A.S."/>
            <person name="Linington R."/>
        </authorList>
    </citation>
    <scope>NUCLEOTIDE SEQUENCE</scope>
    <source>
        <strain evidence="8">RL17-338-BIF-B</strain>
    </source>
</reference>
<reference evidence="8 11" key="3">
    <citation type="journal article" date="2024" name="Chem. Sci.">
        <title>Discovery of a lagriamide polyketide by integrated genome mining, isotopic labeling, and untargeted metabolomics.</title>
        <authorList>
            <person name="Fergusson C.H."/>
            <person name="Saulog J."/>
            <person name="Paulo B.S."/>
            <person name="Wilson D.M."/>
            <person name="Liu D.Y."/>
            <person name="Morehouse N.J."/>
            <person name="Waterworth S."/>
            <person name="Barkei J."/>
            <person name="Gray C.A."/>
            <person name="Kwan J.C."/>
            <person name="Eustaquio A.S."/>
            <person name="Linington R.G."/>
        </authorList>
    </citation>
    <scope>NUCLEOTIDE SEQUENCE [LARGE SCALE GENOMIC DNA]</scope>
    <source>
        <strain evidence="8 11">RL17-338-BIF-B</strain>
    </source>
</reference>
<dbReference type="InterPro" id="IPR035926">
    <property type="entry name" value="NusB-like_sf"/>
</dbReference>
<evidence type="ECO:0000313" key="11">
    <source>
        <dbReference type="Proteomes" id="UP001469089"/>
    </source>
</evidence>